<evidence type="ECO:0000313" key="8">
    <source>
        <dbReference type="Proteomes" id="UP000217199"/>
    </source>
</evidence>
<comment type="caution">
    <text evidence="7">The sequence shown here is derived from an EMBL/GenBank/DDBJ whole genome shotgun (WGS) entry which is preliminary data.</text>
</comment>
<accession>A0A286UJJ4</accession>
<dbReference type="EMBL" id="NBII01000004">
    <property type="protein sequence ID" value="PAV19767.1"/>
    <property type="molecule type" value="Genomic_DNA"/>
</dbReference>
<feature type="domain" description="FAD-binding" evidence="5">
    <location>
        <begin position="17"/>
        <end position="395"/>
    </location>
</feature>
<dbReference type="InterPro" id="IPR012941">
    <property type="entry name" value="Phe_hydrox_C_dim_dom"/>
</dbReference>
<evidence type="ECO:0008006" key="9">
    <source>
        <dbReference type="Google" id="ProtNLM"/>
    </source>
</evidence>
<dbReference type="InterPro" id="IPR036249">
    <property type="entry name" value="Thioredoxin-like_sf"/>
</dbReference>
<dbReference type="InterPro" id="IPR002938">
    <property type="entry name" value="FAD-bd"/>
</dbReference>
<comment type="similarity">
    <text evidence="1">Belongs to the PheA/TfdB FAD monooxygenase family.</text>
</comment>
<keyword evidence="8" id="KW-1185">Reference proteome</keyword>
<name>A0A286UJJ4_9AGAM</name>
<sequence length="626" mass="69717">MGNKNATLAVRSKESTVDVLIVGAGPAGLMAATALSKAGVSVRVVDKRFKKVQAGQADGIQPRTIEVFKSYGIEERLIKDGCHIYLSAFYNPTQEGGLARSARAGRTPADKPTVDMSTSRYSYSITLGQGEIESIFLDAMKKEGVEVERPVQPTEVLISDDKREIENENSYPIRVVLESLDAPEGEEATEIVHAKYMLGSDGAHSWVRKQLGFSMDGEQTNYVWGVVDSFPETNFPDIRNRCIVHSNEGSMMVIPRENEMVRFYTQLSDEDAQEVINAKGRIDLTKWSPEKLLNICKNQLSPYDIKFPEETNWWTLYIIGQRVASAYTKDERIFIAGDACHTHSPKAGQGMNASMNDSHNLAWKLAYVLRGWADRSLLKTYEFERRKYAQQLIDFDRKWSKLFSGKPRTDDNKDGVTHEEMMKAYETFCGFTSGTGIVYSPSTITNVSNQHLAAPLTIGMRMPSTILVRAADAAVTDLQDLLPSDTRFKLLIFTGNLNVETQMAKLERFIAGATSSSGFLKKYGSRDSKRPGWDKVFDTVTILLGKKDTVEYTIVPSVLRPHWNKVFVDDKTVAKTEGGTAYQSFGISSDGAIVVVRPDGYIGMVAELDGVKDINNYFSSFMKPVC</sequence>
<dbReference type="Pfam" id="PF07976">
    <property type="entry name" value="Phe_hydrox_dim"/>
    <property type="match status" value="1"/>
</dbReference>
<dbReference type="SUPFAM" id="SSF51905">
    <property type="entry name" value="FAD/NAD(P)-binding domain"/>
    <property type="match status" value="1"/>
</dbReference>
<dbReference type="SUPFAM" id="SSF52833">
    <property type="entry name" value="Thioredoxin-like"/>
    <property type="match status" value="1"/>
</dbReference>
<dbReference type="OrthoDB" id="1716816at2759"/>
<evidence type="ECO:0000256" key="4">
    <source>
        <dbReference type="ARBA" id="ARBA00023002"/>
    </source>
</evidence>
<dbReference type="Proteomes" id="UP000217199">
    <property type="component" value="Unassembled WGS sequence"/>
</dbReference>
<dbReference type="Pfam" id="PF01494">
    <property type="entry name" value="FAD_binding_3"/>
    <property type="match status" value="1"/>
</dbReference>
<dbReference type="Gene3D" id="3.40.30.20">
    <property type="match status" value="1"/>
</dbReference>
<dbReference type="InterPro" id="IPR050641">
    <property type="entry name" value="RIFMO-like"/>
</dbReference>
<dbReference type="AlphaFoldDB" id="A0A286UJJ4"/>
<evidence type="ECO:0000256" key="3">
    <source>
        <dbReference type="ARBA" id="ARBA00022827"/>
    </source>
</evidence>
<keyword evidence="3" id="KW-0274">FAD</keyword>
<evidence type="ECO:0000313" key="7">
    <source>
        <dbReference type="EMBL" id="PAV19767.1"/>
    </source>
</evidence>
<dbReference type="PANTHER" id="PTHR43004">
    <property type="entry name" value="TRK SYSTEM POTASSIUM UPTAKE PROTEIN"/>
    <property type="match status" value="1"/>
</dbReference>
<evidence type="ECO:0000259" key="5">
    <source>
        <dbReference type="Pfam" id="PF01494"/>
    </source>
</evidence>
<dbReference type="GO" id="GO:0071949">
    <property type="term" value="F:FAD binding"/>
    <property type="evidence" value="ECO:0007669"/>
    <property type="project" value="InterPro"/>
</dbReference>
<dbReference type="InterPro" id="IPR036188">
    <property type="entry name" value="FAD/NAD-bd_sf"/>
</dbReference>
<dbReference type="CDD" id="cd02979">
    <property type="entry name" value="PHOX_C"/>
    <property type="match status" value="1"/>
</dbReference>
<evidence type="ECO:0000256" key="2">
    <source>
        <dbReference type="ARBA" id="ARBA00022630"/>
    </source>
</evidence>
<gene>
    <name evidence="7" type="ORF">PNOK_0470100</name>
</gene>
<proteinExistence type="inferred from homology"/>
<dbReference type="Gene3D" id="3.30.9.10">
    <property type="entry name" value="D-Amino Acid Oxidase, subunit A, domain 2"/>
    <property type="match status" value="1"/>
</dbReference>
<keyword evidence="2" id="KW-0285">Flavoprotein</keyword>
<dbReference type="Gene3D" id="3.50.50.60">
    <property type="entry name" value="FAD/NAD(P)-binding domain"/>
    <property type="match status" value="1"/>
</dbReference>
<keyword evidence="4" id="KW-0560">Oxidoreductase</keyword>
<dbReference type="GO" id="GO:0016709">
    <property type="term" value="F:oxidoreductase activity, acting on paired donors, with incorporation or reduction of molecular oxygen, NAD(P)H as one donor, and incorporation of one atom of oxygen"/>
    <property type="evidence" value="ECO:0007669"/>
    <property type="project" value="UniProtKB-ARBA"/>
</dbReference>
<dbReference type="InterPro" id="IPR038220">
    <property type="entry name" value="PHOX_C_sf"/>
</dbReference>
<dbReference type="PRINTS" id="PR00420">
    <property type="entry name" value="RNGMNOXGNASE"/>
</dbReference>
<dbReference type="PANTHER" id="PTHR43004:SF20">
    <property type="entry name" value="2-MONOOXYGENASE, PUTATIVE (AFU_ORTHOLOGUE AFUA_1G13660)-RELATED"/>
    <property type="match status" value="1"/>
</dbReference>
<dbReference type="InParanoid" id="A0A286UJJ4"/>
<feature type="domain" description="Phenol hydroxylase-like C-terminal dimerisation" evidence="6">
    <location>
        <begin position="438"/>
        <end position="624"/>
    </location>
</feature>
<organism evidence="7 8">
    <name type="scientific">Pyrrhoderma noxium</name>
    <dbReference type="NCBI Taxonomy" id="2282107"/>
    <lineage>
        <taxon>Eukaryota</taxon>
        <taxon>Fungi</taxon>
        <taxon>Dikarya</taxon>
        <taxon>Basidiomycota</taxon>
        <taxon>Agaricomycotina</taxon>
        <taxon>Agaricomycetes</taxon>
        <taxon>Hymenochaetales</taxon>
        <taxon>Hymenochaetaceae</taxon>
        <taxon>Pyrrhoderma</taxon>
    </lineage>
</organism>
<dbReference type="STRING" id="2282107.A0A286UJJ4"/>
<dbReference type="SUPFAM" id="SSF54373">
    <property type="entry name" value="FAD-linked reductases, C-terminal domain"/>
    <property type="match status" value="1"/>
</dbReference>
<evidence type="ECO:0000256" key="1">
    <source>
        <dbReference type="ARBA" id="ARBA00007801"/>
    </source>
</evidence>
<evidence type="ECO:0000259" key="6">
    <source>
        <dbReference type="Pfam" id="PF07976"/>
    </source>
</evidence>
<reference evidence="7 8" key="1">
    <citation type="journal article" date="2017" name="Mol. Ecol.">
        <title>Comparative and population genomic landscape of Phellinus noxius: A hypervariable fungus causing root rot in trees.</title>
        <authorList>
            <person name="Chung C.L."/>
            <person name="Lee T.J."/>
            <person name="Akiba M."/>
            <person name="Lee H.H."/>
            <person name="Kuo T.H."/>
            <person name="Liu D."/>
            <person name="Ke H.M."/>
            <person name="Yokoi T."/>
            <person name="Roa M.B."/>
            <person name="Lu M.J."/>
            <person name="Chang Y.Y."/>
            <person name="Ann P.J."/>
            <person name="Tsai J.N."/>
            <person name="Chen C.Y."/>
            <person name="Tzean S.S."/>
            <person name="Ota Y."/>
            <person name="Hattori T."/>
            <person name="Sahashi N."/>
            <person name="Liou R.F."/>
            <person name="Kikuchi T."/>
            <person name="Tsai I.J."/>
        </authorList>
    </citation>
    <scope>NUCLEOTIDE SEQUENCE [LARGE SCALE GENOMIC DNA]</scope>
    <source>
        <strain evidence="7 8">FFPRI411160</strain>
    </source>
</reference>
<protein>
    <recommendedName>
        <fullName evidence="9">FAD binding domain-containing protein</fullName>
    </recommendedName>
</protein>